<proteinExistence type="predicted"/>
<gene>
    <name evidence="2" type="ORF">AB205_0181670</name>
</gene>
<evidence type="ECO:0000313" key="2">
    <source>
        <dbReference type="EMBL" id="PIO11620.1"/>
    </source>
</evidence>
<dbReference type="EMBL" id="KZ060940">
    <property type="protein sequence ID" value="PIO11620.1"/>
    <property type="molecule type" value="Genomic_DNA"/>
</dbReference>
<evidence type="ECO:0000313" key="3">
    <source>
        <dbReference type="Proteomes" id="UP000228934"/>
    </source>
</evidence>
<keyword evidence="1" id="KW-1133">Transmembrane helix</keyword>
<name>A0A2G9Q7R3_AQUCT</name>
<organism evidence="2 3">
    <name type="scientific">Aquarana catesbeiana</name>
    <name type="common">American bullfrog</name>
    <name type="synonym">Rana catesbeiana</name>
    <dbReference type="NCBI Taxonomy" id="8400"/>
    <lineage>
        <taxon>Eukaryota</taxon>
        <taxon>Metazoa</taxon>
        <taxon>Chordata</taxon>
        <taxon>Craniata</taxon>
        <taxon>Vertebrata</taxon>
        <taxon>Euteleostomi</taxon>
        <taxon>Amphibia</taxon>
        <taxon>Batrachia</taxon>
        <taxon>Anura</taxon>
        <taxon>Neobatrachia</taxon>
        <taxon>Ranoidea</taxon>
        <taxon>Ranidae</taxon>
        <taxon>Aquarana</taxon>
    </lineage>
</organism>
<accession>A0A2G9Q7R3</accession>
<reference evidence="3" key="1">
    <citation type="journal article" date="2017" name="Nat. Commun.">
        <title>The North American bullfrog draft genome provides insight into hormonal regulation of long noncoding RNA.</title>
        <authorList>
            <person name="Hammond S.A."/>
            <person name="Warren R.L."/>
            <person name="Vandervalk B.P."/>
            <person name="Kucuk E."/>
            <person name="Khan H."/>
            <person name="Gibb E.A."/>
            <person name="Pandoh P."/>
            <person name="Kirk H."/>
            <person name="Zhao Y."/>
            <person name="Jones M."/>
            <person name="Mungall A.J."/>
            <person name="Coope R."/>
            <person name="Pleasance S."/>
            <person name="Moore R.A."/>
            <person name="Holt R.A."/>
            <person name="Round J.M."/>
            <person name="Ohora S."/>
            <person name="Walle B.V."/>
            <person name="Veldhoen N."/>
            <person name="Helbing C.C."/>
            <person name="Birol I."/>
        </authorList>
    </citation>
    <scope>NUCLEOTIDE SEQUENCE [LARGE SCALE GENOMIC DNA]</scope>
</reference>
<keyword evidence="3" id="KW-1185">Reference proteome</keyword>
<feature type="transmembrane region" description="Helical" evidence="1">
    <location>
        <begin position="13"/>
        <end position="30"/>
    </location>
</feature>
<dbReference type="AlphaFoldDB" id="A0A2G9Q7R3"/>
<sequence>CVFCGPLNNNNQYTIYFILFFSLQFGICQFPSQVLQLQMEFLQVSGPIRITLYLCLWNRAELCYSNLCRWQLLQIPVQPERRMHERRVRTVFGNDRRQALRRFAER</sequence>
<dbReference type="Proteomes" id="UP000228934">
    <property type="component" value="Unassembled WGS sequence"/>
</dbReference>
<protein>
    <submittedName>
        <fullName evidence="2">Uncharacterized protein</fullName>
    </submittedName>
</protein>
<feature type="non-terminal residue" evidence="2">
    <location>
        <position position="1"/>
    </location>
</feature>
<evidence type="ECO:0000256" key="1">
    <source>
        <dbReference type="SAM" id="Phobius"/>
    </source>
</evidence>
<keyword evidence="1" id="KW-0812">Transmembrane</keyword>
<keyword evidence="1" id="KW-0472">Membrane</keyword>